<dbReference type="Proteomes" id="UP000295783">
    <property type="component" value="Unassembled WGS sequence"/>
</dbReference>
<gene>
    <name evidence="2" type="ORF">A8950_3677</name>
</gene>
<evidence type="ECO:0000313" key="2">
    <source>
        <dbReference type="EMBL" id="TDQ77525.1"/>
    </source>
</evidence>
<evidence type="ECO:0000259" key="1">
    <source>
        <dbReference type="Pfam" id="PF00857"/>
    </source>
</evidence>
<dbReference type="Pfam" id="PF00857">
    <property type="entry name" value="Isochorismatase"/>
    <property type="match status" value="1"/>
</dbReference>
<dbReference type="SUPFAM" id="SSF52499">
    <property type="entry name" value="Isochorismatase-like hydrolases"/>
    <property type="match status" value="1"/>
</dbReference>
<dbReference type="InterPro" id="IPR000868">
    <property type="entry name" value="Isochorismatase-like_dom"/>
</dbReference>
<dbReference type="EMBL" id="SNYW01000014">
    <property type="protein sequence ID" value="TDQ77525.1"/>
    <property type="molecule type" value="Genomic_DNA"/>
</dbReference>
<organism evidence="2 3">
    <name type="scientific">Dongia mobilis</name>
    <dbReference type="NCBI Taxonomy" id="578943"/>
    <lineage>
        <taxon>Bacteria</taxon>
        <taxon>Pseudomonadati</taxon>
        <taxon>Pseudomonadota</taxon>
        <taxon>Alphaproteobacteria</taxon>
        <taxon>Rhodospirillales</taxon>
        <taxon>Dongiaceae</taxon>
        <taxon>Dongia</taxon>
    </lineage>
</organism>
<dbReference type="PANTHER" id="PTHR14119">
    <property type="entry name" value="HYDROLASE"/>
    <property type="match status" value="1"/>
</dbReference>
<dbReference type="InterPro" id="IPR050993">
    <property type="entry name" value="Isochorismatase_domain"/>
</dbReference>
<name>A0A4R6WGY4_9PROT</name>
<dbReference type="AlphaFoldDB" id="A0A4R6WGY4"/>
<accession>A0A4R6WGY4</accession>
<keyword evidence="3" id="KW-1185">Reference proteome</keyword>
<reference evidence="2 3" key="1">
    <citation type="submission" date="2019-03" db="EMBL/GenBank/DDBJ databases">
        <title>Genomic Encyclopedia of Type Strains, Phase III (KMG-III): the genomes of soil and plant-associated and newly described type strains.</title>
        <authorList>
            <person name="Whitman W."/>
        </authorList>
    </citation>
    <scope>NUCLEOTIDE SEQUENCE [LARGE SCALE GENOMIC DNA]</scope>
    <source>
        <strain evidence="2 3">CGMCC 1.7660</strain>
    </source>
</reference>
<comment type="caution">
    <text evidence="2">The sequence shown here is derived from an EMBL/GenBank/DDBJ whole genome shotgun (WGS) entry which is preliminary data.</text>
</comment>
<protein>
    <submittedName>
        <fullName evidence="2">Nicotinamidase-related amidase</fullName>
    </submittedName>
</protein>
<dbReference type="InterPro" id="IPR036380">
    <property type="entry name" value="Isochorismatase-like_sf"/>
</dbReference>
<feature type="domain" description="Isochorismatase-like" evidence="1">
    <location>
        <begin position="16"/>
        <end position="164"/>
    </location>
</feature>
<proteinExistence type="predicted"/>
<sequence length="187" mass="20159">MLLGVRAMLLERDVSQILVVDMQERLAPAIDGIGAVEANCRRLLEGARQFSVPVLVSEQYPAGLGHTLAALQPLIEDGEVHEKLEFSCFANAALRQALTAGGRPLTVICGIEAHVCVLQTVLEMRVAGLRVAVVADAVGSRHPDNRALARDRAARAGAEIVSTEMVLFEWLRSAADPAFKSVSRLIR</sequence>
<dbReference type="Gene3D" id="3.40.50.850">
    <property type="entry name" value="Isochorismatase-like"/>
    <property type="match status" value="1"/>
</dbReference>
<dbReference type="PANTHER" id="PTHR14119:SF3">
    <property type="entry name" value="ISOCHORISMATASE DOMAIN-CONTAINING PROTEIN 2"/>
    <property type="match status" value="1"/>
</dbReference>
<evidence type="ECO:0000313" key="3">
    <source>
        <dbReference type="Proteomes" id="UP000295783"/>
    </source>
</evidence>